<reference evidence="1" key="1">
    <citation type="journal article" date="2014" name="Int. J. Syst. Evol. Microbiol.">
        <title>Complete genome sequence of Corynebacterium casei LMG S-19264T (=DSM 44701T), isolated from a smear-ripened cheese.</title>
        <authorList>
            <consortium name="US DOE Joint Genome Institute (JGI-PGF)"/>
            <person name="Walter F."/>
            <person name="Albersmeier A."/>
            <person name="Kalinowski J."/>
            <person name="Ruckert C."/>
        </authorList>
    </citation>
    <scope>NUCLEOTIDE SEQUENCE</scope>
    <source>
        <strain evidence="1">CGMCC 1.15290</strain>
    </source>
</reference>
<protein>
    <submittedName>
        <fullName evidence="1">Membrane protein</fullName>
    </submittedName>
</protein>
<gene>
    <name evidence="1" type="ORF">GCM10011379_23150</name>
</gene>
<dbReference type="EMBL" id="BMIB01000002">
    <property type="protein sequence ID" value="GGH67650.1"/>
    <property type="molecule type" value="Genomic_DNA"/>
</dbReference>
<keyword evidence="2" id="KW-1185">Reference proteome</keyword>
<proteinExistence type="predicted"/>
<dbReference type="Pfam" id="PF18939">
    <property type="entry name" value="DUF5686"/>
    <property type="match status" value="1"/>
</dbReference>
<dbReference type="Pfam" id="PF13715">
    <property type="entry name" value="CarbopepD_reg_2"/>
    <property type="match status" value="1"/>
</dbReference>
<evidence type="ECO:0000313" key="2">
    <source>
        <dbReference type="Proteomes" id="UP000627292"/>
    </source>
</evidence>
<reference evidence="1" key="2">
    <citation type="submission" date="2020-09" db="EMBL/GenBank/DDBJ databases">
        <authorList>
            <person name="Sun Q."/>
            <person name="Zhou Y."/>
        </authorList>
    </citation>
    <scope>NUCLEOTIDE SEQUENCE</scope>
    <source>
        <strain evidence="1">CGMCC 1.15290</strain>
    </source>
</reference>
<dbReference type="RefSeq" id="WP_188952204.1">
    <property type="nucleotide sequence ID" value="NZ_BMIB01000002.1"/>
</dbReference>
<accession>A0A917IXF7</accession>
<sequence>MLSLLLTLPSLAQHASYSGVVIHGFTKDPVSFASVHWKIAGFGGVTDSIGRFTIKPSLHKQDTLLISFVGYKEVKLPHSQLAAKQQELIISMETAPVTEGAVVKTKFNKGLRWWKALVAHKKENSPAQFSSYYCELYNKLEIDISNLKKEEFDKRKLLKPLAFVWNDVDSTSEAKPFLPVFLTESLSDYYSTPHPDKQREEIKALHTSGIKNESVMEYLGGMSQKVNTYNDYITLFGKEFISPTSSFGDKYYNYKGADTQIINGEKYFHLLFTPRHDGENVFSGDCWLHSTTWALQKISLEASATANINFVTRLNISQEFTRLNQKQWIVAKDKFIVALSPFSKDKLSFIGRKTSTYRKVQVNQPFIDDRLAQSSKREEVIIPDSAHDQSKTFWAEQRSEPLTLNEQHAYRLIDTLRELPAFKKLSNTVTFVIDGHKKLGKVEIGPWYRWFSGNQLEKVRLRFDLGTTEAFSKHLRLYGYLAYGWRDGAWKGQAGASYNVPGHGGWNISPSFIHDLDNGRTRFNDEDVSTDNLFSQLLRRQGIKQKFIRTSQARLAITKTYHNNFSIQVAGLRSDFETFTPLPPKAIFSLRDNGAVVNAEASIKLRYAPGEKTIRTHRKVHALKSWLPITELKYSAARPNIMGSEYHYDKLYLNISQNFRIPRWGQVSYMAYAGRIWGKQIPFMLLEIHPGNEIYYYSKDAFNLMNRFEYVSDRFAGINLEHNFEKKLLNLLPFMRKTRMRQFWNVKATWGNLSQQNRQFNRIEYGTYHLRTLNGQRYMEVGTGLDNIYKFFRIDFVWRFAPPVRVHLPGNQTQQFGIFGSFKLQF</sequence>
<dbReference type="InterPro" id="IPR008969">
    <property type="entry name" value="CarboxyPept-like_regulatory"/>
</dbReference>
<organism evidence="1 2">
    <name type="scientific">Filimonas zeae</name>
    <dbReference type="NCBI Taxonomy" id="1737353"/>
    <lineage>
        <taxon>Bacteria</taxon>
        <taxon>Pseudomonadati</taxon>
        <taxon>Bacteroidota</taxon>
        <taxon>Chitinophagia</taxon>
        <taxon>Chitinophagales</taxon>
        <taxon>Chitinophagaceae</taxon>
        <taxon>Filimonas</taxon>
    </lineage>
</organism>
<dbReference type="AlphaFoldDB" id="A0A917IXF7"/>
<evidence type="ECO:0000313" key="1">
    <source>
        <dbReference type="EMBL" id="GGH67650.1"/>
    </source>
</evidence>
<dbReference type="SUPFAM" id="SSF49464">
    <property type="entry name" value="Carboxypeptidase regulatory domain-like"/>
    <property type="match status" value="1"/>
</dbReference>
<dbReference type="Proteomes" id="UP000627292">
    <property type="component" value="Unassembled WGS sequence"/>
</dbReference>
<name>A0A917IXF7_9BACT</name>
<dbReference type="InterPro" id="IPR043741">
    <property type="entry name" value="DUF5686"/>
</dbReference>
<comment type="caution">
    <text evidence="1">The sequence shown here is derived from an EMBL/GenBank/DDBJ whole genome shotgun (WGS) entry which is preliminary data.</text>
</comment>